<keyword evidence="10" id="KW-1185">Reference proteome</keyword>
<sequence>MLAQMIEFSLRQRVLVLLAAAGIAAAGIMAFLRLPIDAYPDISPTQVKLILKAPGMTPEEIETRVVAPLEMELLGVPQGVMLRSMAKYAIADITIDFAEGTDIYWARQQVAERFANASDSLPDDVSGGLAPISTPLSDVFMFTVEGEGLSLTERRTLLDWTLRPALRTLPGVADVNVLGGHVGSFVVVPDRARLNANNVLFSDVVNAVSRNNRNDGAGRIGAGEETLIVRAEGAIRSMEDLEAIVIRSGADPVRIGDVAEVRVDSLTRYGAVTQNGEGEAVQGIVVALRGADASQLVNRIRAKLDELEPTLPAGVTISTFYDRSSLIQRAVGTVQSALLEATVLVVVLLLLFLGEMRAALVVALMLPFAALSTFLLMHITGQSANLMSLGGLAIAVGMLVDAAVVVVENTVSRLDPNASGSHLPRLHRVFAAAREVATPVASGIFIICLTFLPLLTLEGLEGKLFAPVALTIVFALAASLLLSLTLVPVLSSLLLKEHAHTEPFVMRHLSRLYVPLLDGALNNPKRVFVAAGATLLLGIVAYLATGKTFMPTMDEGDLLIQTQKAPTINLQRSLDLDVSLERAILQQVPEVRRLVARTGSDELGLDPMGLNETDVFMVLAPKDEWRVPDKEWLAEQLRAVMSQFPGVDFGFTQPIEMRISEMLTGSRGDLAIKIFGPELDQLGELAQRISDALAKVDGAQDILTQTTDGVAYLRVAINPQAAGRAGLAVADVQDELRAQIEGVPAGTVITPDRRIPILVRGREGVRESVHRFNDLRLARGDDGEIPLASLASIEAASGPVRVNRENGSRFAVVQANVGGRDLVGFVEEARAAIARDVPMPASYRLEWGGQFENQQRAAARLGLVVPVAIGLIFLVLFTTFGSARQAVLILGNVPFALVGGIVALWLSGEYLSVPASVGFIALLGIAVLNGLVLVSHFNHLHGIGTNIDSVVREGAQRRLRPVLMTATIAALGLVPLLLATGPGSEIQRPLAIVVIGGLVSSTALTLLLLPVLYRRFGMPHPSASESAS</sequence>
<dbReference type="Proteomes" id="UP000445000">
    <property type="component" value="Unassembled WGS sequence"/>
</dbReference>
<dbReference type="AlphaFoldDB" id="A0A829YGP6"/>
<proteinExistence type="inferred from homology"/>
<feature type="transmembrane region" description="Helical" evidence="8">
    <location>
        <begin position="386"/>
        <end position="408"/>
    </location>
</feature>
<feature type="transmembrane region" description="Helical" evidence="8">
    <location>
        <begin position="360"/>
        <end position="380"/>
    </location>
</feature>
<evidence type="ECO:0000256" key="5">
    <source>
        <dbReference type="ARBA" id="ARBA00022692"/>
    </source>
</evidence>
<dbReference type="GO" id="GO:0042910">
    <property type="term" value="F:xenobiotic transmembrane transporter activity"/>
    <property type="evidence" value="ECO:0007669"/>
    <property type="project" value="TreeGrafter"/>
</dbReference>
<dbReference type="Gene3D" id="1.20.1640.10">
    <property type="entry name" value="Multidrug efflux transporter AcrB transmembrane domain"/>
    <property type="match status" value="2"/>
</dbReference>
<feature type="transmembrane region" description="Helical" evidence="8">
    <location>
        <begin position="464"/>
        <end position="490"/>
    </location>
</feature>
<dbReference type="GO" id="GO:0008324">
    <property type="term" value="F:monoatomic cation transmembrane transporter activity"/>
    <property type="evidence" value="ECO:0007669"/>
    <property type="project" value="InterPro"/>
</dbReference>
<comment type="similarity">
    <text evidence="2">Belongs to the resistance-nodulation-cell division (RND) (TC 2.A.6) family.</text>
</comment>
<feature type="transmembrane region" description="Helical" evidence="8">
    <location>
        <begin position="990"/>
        <end position="1013"/>
    </location>
</feature>
<dbReference type="Gene3D" id="3.30.2090.10">
    <property type="entry name" value="Multidrug efflux transporter AcrB TolC docking domain, DN and DC subdomains"/>
    <property type="match status" value="2"/>
</dbReference>
<evidence type="ECO:0000256" key="7">
    <source>
        <dbReference type="ARBA" id="ARBA00023136"/>
    </source>
</evidence>
<gene>
    <name evidence="9" type="ORF">GCM10011487_40830</name>
</gene>
<evidence type="ECO:0000256" key="8">
    <source>
        <dbReference type="SAM" id="Phobius"/>
    </source>
</evidence>
<reference evidence="10" key="1">
    <citation type="submission" date="2020-01" db="EMBL/GenBank/DDBJ databases">
        <title>'Steroidobacter agaridevorans' sp. nov., agar-degrading bacteria isolated from rhizosphere soils.</title>
        <authorList>
            <person name="Ikenaga M."/>
            <person name="Kataoka M."/>
            <person name="Murouchi A."/>
            <person name="Katsuragi S."/>
            <person name="Sakai M."/>
        </authorList>
    </citation>
    <scope>NUCLEOTIDE SEQUENCE [LARGE SCALE GENOMIC DNA]</scope>
    <source>
        <strain evidence="10">YU21-B</strain>
    </source>
</reference>
<protein>
    <submittedName>
        <fullName evidence="9">Cation efflux system protein</fullName>
    </submittedName>
</protein>
<evidence type="ECO:0000313" key="10">
    <source>
        <dbReference type="Proteomes" id="UP000445000"/>
    </source>
</evidence>
<dbReference type="SUPFAM" id="SSF82866">
    <property type="entry name" value="Multidrug efflux transporter AcrB transmembrane domain"/>
    <property type="match status" value="2"/>
</dbReference>
<feature type="transmembrane region" description="Helical" evidence="8">
    <location>
        <begin position="918"/>
        <end position="938"/>
    </location>
</feature>
<dbReference type="InterPro" id="IPR001036">
    <property type="entry name" value="Acrflvin-R"/>
</dbReference>
<keyword evidence="4" id="KW-1003">Cell membrane</keyword>
<dbReference type="InterPro" id="IPR004763">
    <property type="entry name" value="CusA-like"/>
</dbReference>
<feature type="transmembrane region" description="Helical" evidence="8">
    <location>
        <begin position="527"/>
        <end position="544"/>
    </location>
</feature>
<dbReference type="Gene3D" id="3.30.70.1430">
    <property type="entry name" value="Multidrug efflux transporter AcrB pore domain"/>
    <property type="match status" value="2"/>
</dbReference>
<dbReference type="SUPFAM" id="SSF82714">
    <property type="entry name" value="Multidrug efflux transporter AcrB TolC docking domain, DN and DC subdomains"/>
    <property type="match status" value="2"/>
</dbReference>
<keyword evidence="7 8" id="KW-0472">Membrane</keyword>
<dbReference type="RefSeq" id="WP_161813758.1">
    <property type="nucleotide sequence ID" value="NZ_BLJN01000004.1"/>
</dbReference>
<evidence type="ECO:0000256" key="1">
    <source>
        <dbReference type="ARBA" id="ARBA00004651"/>
    </source>
</evidence>
<organism evidence="9 10">
    <name type="scientific">Steroidobacter agaridevorans</name>
    <dbReference type="NCBI Taxonomy" id="2695856"/>
    <lineage>
        <taxon>Bacteria</taxon>
        <taxon>Pseudomonadati</taxon>
        <taxon>Pseudomonadota</taxon>
        <taxon>Gammaproteobacteria</taxon>
        <taxon>Steroidobacterales</taxon>
        <taxon>Steroidobacteraceae</taxon>
        <taxon>Steroidobacter</taxon>
    </lineage>
</organism>
<dbReference type="Pfam" id="PF00873">
    <property type="entry name" value="ACR_tran"/>
    <property type="match status" value="1"/>
</dbReference>
<dbReference type="Gene3D" id="3.30.70.1320">
    <property type="entry name" value="Multidrug efflux transporter AcrB pore domain like"/>
    <property type="match status" value="1"/>
</dbReference>
<dbReference type="PANTHER" id="PTHR32063">
    <property type="match status" value="1"/>
</dbReference>
<dbReference type="NCBIfam" id="TIGR00914">
    <property type="entry name" value="2A0601"/>
    <property type="match status" value="1"/>
</dbReference>
<feature type="transmembrane region" description="Helical" evidence="8">
    <location>
        <begin position="429"/>
        <end position="452"/>
    </location>
</feature>
<evidence type="ECO:0000256" key="6">
    <source>
        <dbReference type="ARBA" id="ARBA00022989"/>
    </source>
</evidence>
<comment type="caution">
    <text evidence="9">The sequence shown here is derived from an EMBL/GenBank/DDBJ whole genome shotgun (WGS) entry which is preliminary data.</text>
</comment>
<keyword evidence="6 8" id="KW-1133">Transmembrane helix</keyword>
<accession>A0A829YGP6</accession>
<evidence type="ECO:0000256" key="2">
    <source>
        <dbReference type="ARBA" id="ARBA00010942"/>
    </source>
</evidence>
<name>A0A829YGP6_9GAMM</name>
<feature type="transmembrane region" description="Helical" evidence="8">
    <location>
        <begin position="334"/>
        <end position="353"/>
    </location>
</feature>
<dbReference type="InterPro" id="IPR027463">
    <property type="entry name" value="AcrB_DN_DC_subdom"/>
</dbReference>
<feature type="transmembrane region" description="Helical" evidence="8">
    <location>
        <begin position="887"/>
        <end position="906"/>
    </location>
</feature>
<dbReference type="Gene3D" id="3.30.70.1440">
    <property type="entry name" value="Multidrug efflux transporter AcrB pore domain"/>
    <property type="match status" value="1"/>
</dbReference>
<evidence type="ECO:0000256" key="4">
    <source>
        <dbReference type="ARBA" id="ARBA00022475"/>
    </source>
</evidence>
<dbReference type="PRINTS" id="PR00702">
    <property type="entry name" value="ACRIFLAVINRP"/>
</dbReference>
<keyword evidence="5 8" id="KW-0812">Transmembrane</keyword>
<feature type="transmembrane region" description="Helical" evidence="8">
    <location>
        <begin position="861"/>
        <end position="880"/>
    </location>
</feature>
<feature type="transmembrane region" description="Helical" evidence="8">
    <location>
        <begin position="959"/>
        <end position="978"/>
    </location>
</feature>
<evidence type="ECO:0000256" key="3">
    <source>
        <dbReference type="ARBA" id="ARBA00022448"/>
    </source>
</evidence>
<dbReference type="SUPFAM" id="SSF82693">
    <property type="entry name" value="Multidrug efflux transporter AcrB pore domain, PN1, PN2, PC1 and PC2 subdomains"/>
    <property type="match status" value="2"/>
</dbReference>
<keyword evidence="3" id="KW-0813">Transport</keyword>
<evidence type="ECO:0000313" key="9">
    <source>
        <dbReference type="EMBL" id="GFE82083.1"/>
    </source>
</evidence>
<dbReference type="GO" id="GO:0005886">
    <property type="term" value="C:plasma membrane"/>
    <property type="evidence" value="ECO:0007669"/>
    <property type="project" value="UniProtKB-SubCell"/>
</dbReference>
<dbReference type="PANTHER" id="PTHR32063:SF68">
    <property type="entry name" value="PROBALE CATION EFFLUX SYSTEM PROTEIN"/>
    <property type="match status" value="1"/>
</dbReference>
<comment type="subcellular location">
    <subcellularLocation>
        <location evidence="1">Cell membrane</location>
        <topology evidence="1">Multi-pass membrane protein</topology>
    </subcellularLocation>
</comment>
<dbReference type="EMBL" id="BLJN01000004">
    <property type="protein sequence ID" value="GFE82083.1"/>
    <property type="molecule type" value="Genomic_DNA"/>
</dbReference>